<proteinExistence type="predicted"/>
<keyword evidence="3" id="KW-1185">Reference proteome</keyword>
<evidence type="ECO:0000259" key="1">
    <source>
        <dbReference type="Pfam" id="PF13395"/>
    </source>
</evidence>
<keyword evidence="2" id="KW-0540">Nuclease</keyword>
<reference evidence="2 3" key="1">
    <citation type="submission" date="2017-02" db="EMBL/GenBank/DDBJ databases">
        <authorList>
            <person name="Peterson S.W."/>
        </authorList>
    </citation>
    <scope>NUCLEOTIDE SEQUENCE [LARGE SCALE GENOMIC DNA]</scope>
    <source>
        <strain evidence="2 3">ATCC 17233</strain>
    </source>
</reference>
<dbReference type="InterPro" id="IPR003615">
    <property type="entry name" value="HNH_nuc"/>
</dbReference>
<dbReference type="Pfam" id="PF13395">
    <property type="entry name" value="HNH_4"/>
    <property type="match status" value="1"/>
</dbReference>
<dbReference type="GO" id="GO:0004519">
    <property type="term" value="F:endonuclease activity"/>
    <property type="evidence" value="ECO:0007669"/>
    <property type="project" value="UniProtKB-KW"/>
</dbReference>
<name>A0A1T4KTM4_9FIRM</name>
<dbReference type="EMBL" id="FUXA01000004">
    <property type="protein sequence ID" value="SJZ45710.1"/>
    <property type="molecule type" value="Genomic_DNA"/>
</dbReference>
<evidence type="ECO:0000313" key="3">
    <source>
        <dbReference type="Proteomes" id="UP000189857"/>
    </source>
</evidence>
<keyword evidence="2" id="KW-0255">Endonuclease</keyword>
<dbReference type="Proteomes" id="UP000189857">
    <property type="component" value="Unassembled WGS sequence"/>
</dbReference>
<sequence>MTDSDFTKVGYSLSIDGKYYNTLDIESFSLMMKDPSYCYKFYWLEAIVQLISEGIKETTFDAIINEMICNAWYSVREFHIHLSGMQLDGQVRDGLERAVLHLTQLSDLPANASKVEIKNAIAEHDSELKAYKEQLTNMVPYRALAGFFNKSEGTVDWGSVRRMTAFIEKINKDTVLLPYILGEESKLKKKVYFQDAWVEMIQDQTVSILGWIQYEKVKWLQNNNPEVPGLIYKLAPMDEKMRKLNNVRKLWDSILDVNRIMDVFTEEPVEIKQYDVDHFIPWSFVMNDELWNLMPMDSSLNSSKSNRLPKWDPFFSRFAKNQFIMYQLIHEKEGIRKLYESCYRDNLHSIWAGQELYRKGNTKEEFFNILQKNMQPVYDSARRQGYEVWGRG</sequence>
<evidence type="ECO:0000313" key="2">
    <source>
        <dbReference type="EMBL" id="SJZ45710.1"/>
    </source>
</evidence>
<keyword evidence="2" id="KW-0378">Hydrolase</keyword>
<gene>
    <name evidence="2" type="ORF">SAMN02745110_00563</name>
</gene>
<organism evidence="2 3">
    <name type="scientific">Eubacterium ruminantium</name>
    <dbReference type="NCBI Taxonomy" id="42322"/>
    <lineage>
        <taxon>Bacteria</taxon>
        <taxon>Bacillati</taxon>
        <taxon>Bacillota</taxon>
        <taxon>Clostridia</taxon>
        <taxon>Eubacteriales</taxon>
        <taxon>Eubacteriaceae</taxon>
        <taxon>Eubacterium</taxon>
    </lineage>
</organism>
<dbReference type="RefSeq" id="WP_176755066.1">
    <property type="nucleotide sequence ID" value="NZ_FMTO01000003.1"/>
</dbReference>
<protein>
    <submittedName>
        <fullName evidence="2">HNH endonuclease</fullName>
    </submittedName>
</protein>
<dbReference type="CDD" id="cd00085">
    <property type="entry name" value="HNHc"/>
    <property type="match status" value="1"/>
</dbReference>
<dbReference type="Gene3D" id="1.10.30.50">
    <property type="match status" value="1"/>
</dbReference>
<feature type="domain" description="HNH nuclease" evidence="1">
    <location>
        <begin position="264"/>
        <end position="309"/>
    </location>
</feature>
<dbReference type="AlphaFoldDB" id="A0A1T4KTM4"/>
<accession>A0A1T4KTM4</accession>